<evidence type="ECO:0000313" key="2">
    <source>
        <dbReference type="EMBL" id="SDK39257.1"/>
    </source>
</evidence>
<dbReference type="OrthoDB" id="6398905at2"/>
<dbReference type="RefSeq" id="WP_090368483.1">
    <property type="nucleotide sequence ID" value="NZ_FNEM01000030.1"/>
</dbReference>
<feature type="signal peptide" evidence="1">
    <location>
        <begin position="1"/>
        <end position="19"/>
    </location>
</feature>
<dbReference type="Proteomes" id="UP000199527">
    <property type="component" value="Unassembled WGS sequence"/>
</dbReference>
<reference evidence="3" key="1">
    <citation type="submission" date="2016-10" db="EMBL/GenBank/DDBJ databases">
        <authorList>
            <person name="Varghese N."/>
            <person name="Submissions S."/>
        </authorList>
    </citation>
    <scope>NUCLEOTIDE SEQUENCE [LARGE SCALE GENOMIC DNA]</scope>
    <source>
        <strain evidence="3">DSM 23317</strain>
    </source>
</reference>
<organism evidence="2 3">
    <name type="scientific">Ferrimonas sediminum</name>
    <dbReference type="NCBI Taxonomy" id="718193"/>
    <lineage>
        <taxon>Bacteria</taxon>
        <taxon>Pseudomonadati</taxon>
        <taxon>Pseudomonadota</taxon>
        <taxon>Gammaproteobacteria</taxon>
        <taxon>Alteromonadales</taxon>
        <taxon>Ferrimonadaceae</taxon>
        <taxon>Ferrimonas</taxon>
    </lineage>
</organism>
<evidence type="ECO:0000256" key="1">
    <source>
        <dbReference type="SAM" id="SignalP"/>
    </source>
</evidence>
<keyword evidence="3" id="KW-1185">Reference proteome</keyword>
<gene>
    <name evidence="2" type="ORF">SAMN04488540_13011</name>
</gene>
<dbReference type="EMBL" id="FNEM01000030">
    <property type="protein sequence ID" value="SDK39257.1"/>
    <property type="molecule type" value="Genomic_DNA"/>
</dbReference>
<evidence type="ECO:0008006" key="4">
    <source>
        <dbReference type="Google" id="ProtNLM"/>
    </source>
</evidence>
<proteinExistence type="predicted"/>
<protein>
    <recommendedName>
        <fullName evidence="4">Outer membrane protein beta-barrel domain-containing protein</fullName>
    </recommendedName>
</protein>
<sequence>MMRALFLVVALIVSPFAMADWAFQAGLGGTYLYQDNADKGTDSSVRPNLQFGVFKPVSDTWSMGTAIEFVPDDIMGSGATGNLMMWRVAEFGYQFAEKWAVSFYGGAARYDREEPGWGYGLGGGLLWLLGDRWALSGELNWTSTDISINSEGVSPSGRKDDFIWSSLVLKVRF</sequence>
<dbReference type="AlphaFoldDB" id="A0A1G9BIH7"/>
<feature type="chain" id="PRO_5011449895" description="Outer membrane protein beta-barrel domain-containing protein" evidence="1">
    <location>
        <begin position="20"/>
        <end position="173"/>
    </location>
</feature>
<accession>A0A1G9BIH7</accession>
<keyword evidence="1" id="KW-0732">Signal</keyword>
<name>A0A1G9BIH7_9GAMM</name>
<evidence type="ECO:0000313" key="3">
    <source>
        <dbReference type="Proteomes" id="UP000199527"/>
    </source>
</evidence>